<evidence type="ECO:0000313" key="2">
    <source>
        <dbReference type="Proteomes" id="UP000663879"/>
    </source>
</evidence>
<sequence>DANVEVGYLSFRDLIKESCLGGLIA</sequence>
<keyword evidence="2" id="KW-1185">Reference proteome</keyword>
<dbReference type="EMBL" id="CAJNOC010008857">
    <property type="protein sequence ID" value="CAF1121620.1"/>
    <property type="molecule type" value="Genomic_DNA"/>
</dbReference>
<evidence type="ECO:0000313" key="1">
    <source>
        <dbReference type="EMBL" id="CAF1121620.1"/>
    </source>
</evidence>
<proteinExistence type="predicted"/>
<reference evidence="1" key="1">
    <citation type="submission" date="2021-02" db="EMBL/GenBank/DDBJ databases">
        <authorList>
            <person name="Nowell W R."/>
        </authorList>
    </citation>
    <scope>NUCLEOTIDE SEQUENCE</scope>
    <source>
        <strain evidence="1">Ploen Becks lab</strain>
    </source>
</reference>
<dbReference type="Proteomes" id="UP000663879">
    <property type="component" value="Unassembled WGS sequence"/>
</dbReference>
<protein>
    <submittedName>
        <fullName evidence="1">Uncharacterized protein</fullName>
    </submittedName>
</protein>
<name>A0A814QKP5_9BILA</name>
<comment type="caution">
    <text evidence="1">The sequence shown here is derived from an EMBL/GenBank/DDBJ whole genome shotgun (WGS) entry which is preliminary data.</text>
</comment>
<organism evidence="1 2">
    <name type="scientific">Brachionus calyciflorus</name>
    <dbReference type="NCBI Taxonomy" id="104777"/>
    <lineage>
        <taxon>Eukaryota</taxon>
        <taxon>Metazoa</taxon>
        <taxon>Spiralia</taxon>
        <taxon>Gnathifera</taxon>
        <taxon>Rotifera</taxon>
        <taxon>Eurotatoria</taxon>
        <taxon>Monogononta</taxon>
        <taxon>Pseudotrocha</taxon>
        <taxon>Ploima</taxon>
        <taxon>Brachionidae</taxon>
        <taxon>Brachionus</taxon>
    </lineage>
</organism>
<accession>A0A814QKP5</accession>
<feature type="non-terminal residue" evidence="1">
    <location>
        <position position="1"/>
    </location>
</feature>
<dbReference type="AlphaFoldDB" id="A0A814QKP5"/>
<gene>
    <name evidence="1" type="ORF">OXX778_LOCUS22068</name>
</gene>